<evidence type="ECO:0000313" key="3">
    <source>
        <dbReference type="EMBL" id="MEQ2205855.1"/>
    </source>
</evidence>
<protein>
    <recommendedName>
        <fullName evidence="2">VWFC domain-containing protein</fullName>
    </recommendedName>
</protein>
<organism evidence="3 4">
    <name type="scientific">Xenoophorus captivus</name>
    <dbReference type="NCBI Taxonomy" id="1517983"/>
    <lineage>
        <taxon>Eukaryota</taxon>
        <taxon>Metazoa</taxon>
        <taxon>Chordata</taxon>
        <taxon>Craniata</taxon>
        <taxon>Vertebrata</taxon>
        <taxon>Euteleostomi</taxon>
        <taxon>Actinopterygii</taxon>
        <taxon>Neopterygii</taxon>
        <taxon>Teleostei</taxon>
        <taxon>Neoteleostei</taxon>
        <taxon>Acanthomorphata</taxon>
        <taxon>Ovalentaria</taxon>
        <taxon>Atherinomorphae</taxon>
        <taxon>Cyprinodontiformes</taxon>
        <taxon>Goodeidae</taxon>
        <taxon>Xenoophorus</taxon>
    </lineage>
</organism>
<feature type="region of interest" description="Disordered" evidence="1">
    <location>
        <begin position="86"/>
        <end position="105"/>
    </location>
</feature>
<dbReference type="EMBL" id="JAHRIN010042346">
    <property type="protein sequence ID" value="MEQ2205855.1"/>
    <property type="molecule type" value="Genomic_DNA"/>
</dbReference>
<dbReference type="Proteomes" id="UP001434883">
    <property type="component" value="Unassembled WGS sequence"/>
</dbReference>
<evidence type="ECO:0000256" key="1">
    <source>
        <dbReference type="SAM" id="MobiDB-lite"/>
    </source>
</evidence>
<dbReference type="Gene3D" id="2.10.70.10">
    <property type="entry name" value="Complement Module, domain 1"/>
    <property type="match status" value="1"/>
</dbReference>
<evidence type="ECO:0000259" key="2">
    <source>
        <dbReference type="PROSITE" id="PS50184"/>
    </source>
</evidence>
<feature type="domain" description="VWFC" evidence="2">
    <location>
        <begin position="32"/>
        <end position="87"/>
    </location>
</feature>
<feature type="compositionally biased region" description="Low complexity" evidence="1">
    <location>
        <begin position="86"/>
        <end position="99"/>
    </location>
</feature>
<dbReference type="InterPro" id="IPR001007">
    <property type="entry name" value="VWF_dom"/>
</dbReference>
<dbReference type="SUPFAM" id="SSF57603">
    <property type="entry name" value="FnI-like domain"/>
    <property type="match status" value="1"/>
</dbReference>
<dbReference type="Pfam" id="PF00093">
    <property type="entry name" value="VWC"/>
    <property type="match status" value="1"/>
</dbReference>
<proteinExistence type="predicted"/>
<reference evidence="3 4" key="1">
    <citation type="submission" date="2021-06" db="EMBL/GenBank/DDBJ databases">
        <authorList>
            <person name="Palmer J.M."/>
        </authorList>
    </citation>
    <scope>NUCLEOTIDE SEQUENCE [LARGE SCALE GENOMIC DNA]</scope>
    <source>
        <strain evidence="3 4">XC_2019</strain>
        <tissue evidence="3">Muscle</tissue>
    </source>
</reference>
<sequence length="198" mass="21789">MQQVMRYGRSTSPKAQAYKSQDTAICLSKQFGSCTSEGQLYNDKDVWKPEPCQICVCDMGTILCDEVICEDTADCDDPYIPDGECCPGPSGSQGPQGEPNQPVGDHSPNLLVLVDSLELLDSPASRDTEAQLDFRDFLAPLVRREREELVESLVVLDPVVPLESVVPLVLVGSLVLMELLVERVFLVRPDHLAKLDPE</sequence>
<comment type="caution">
    <text evidence="3">The sequence shown here is derived from an EMBL/GenBank/DDBJ whole genome shotgun (WGS) entry which is preliminary data.</text>
</comment>
<dbReference type="SMART" id="SM00214">
    <property type="entry name" value="VWC"/>
    <property type="match status" value="1"/>
</dbReference>
<accession>A0ABV0RCL3</accession>
<keyword evidence="4" id="KW-1185">Reference proteome</keyword>
<gene>
    <name evidence="3" type="ORF">XENOCAPTIV_016245</name>
</gene>
<dbReference type="PROSITE" id="PS50184">
    <property type="entry name" value="VWFC_2"/>
    <property type="match status" value="1"/>
</dbReference>
<evidence type="ECO:0000313" key="4">
    <source>
        <dbReference type="Proteomes" id="UP001434883"/>
    </source>
</evidence>
<name>A0ABV0RCL3_9TELE</name>